<dbReference type="PRINTS" id="PR01806">
    <property type="entry name" value="VIRFACTRMVIN"/>
</dbReference>
<keyword evidence="4 10" id="KW-0133">Cell shape</keyword>
<evidence type="ECO:0000256" key="8">
    <source>
        <dbReference type="ARBA" id="ARBA00060041"/>
    </source>
</evidence>
<feature type="transmembrane region" description="Helical" evidence="10">
    <location>
        <begin position="249"/>
        <end position="271"/>
    </location>
</feature>
<dbReference type="GO" id="GO:0008360">
    <property type="term" value="P:regulation of cell shape"/>
    <property type="evidence" value="ECO:0007669"/>
    <property type="project" value="UniProtKB-UniRule"/>
</dbReference>
<dbReference type="NCBIfam" id="TIGR01695">
    <property type="entry name" value="murJ_mviN"/>
    <property type="match status" value="1"/>
</dbReference>
<dbReference type="GO" id="GO:0071555">
    <property type="term" value="P:cell wall organization"/>
    <property type="evidence" value="ECO:0007669"/>
    <property type="project" value="UniProtKB-UniRule"/>
</dbReference>
<gene>
    <name evidence="10 12" type="primary">murJ</name>
    <name evidence="12" type="ORF">JYP50_01325</name>
</gene>
<evidence type="ECO:0000313" key="12">
    <source>
        <dbReference type="EMBL" id="MBN7795211.1"/>
    </source>
</evidence>
<dbReference type="InterPro" id="IPR051050">
    <property type="entry name" value="Lipid_II_flippase_MurJ/MviN"/>
</dbReference>
<evidence type="ECO:0000256" key="9">
    <source>
        <dbReference type="ARBA" id="ARBA00061532"/>
    </source>
</evidence>
<dbReference type="PIRSF" id="PIRSF002869">
    <property type="entry name" value="MviN"/>
    <property type="match status" value="1"/>
</dbReference>
<organism evidence="12 13">
    <name type="scientific">Parahaliea mediterranea</name>
    <dbReference type="NCBI Taxonomy" id="651086"/>
    <lineage>
        <taxon>Bacteria</taxon>
        <taxon>Pseudomonadati</taxon>
        <taxon>Pseudomonadota</taxon>
        <taxon>Gammaproteobacteria</taxon>
        <taxon>Cellvibrionales</taxon>
        <taxon>Halieaceae</taxon>
        <taxon>Parahaliea</taxon>
    </lineage>
</organism>
<evidence type="ECO:0000256" key="5">
    <source>
        <dbReference type="ARBA" id="ARBA00022984"/>
    </source>
</evidence>
<feature type="transmembrane region" description="Helical" evidence="10">
    <location>
        <begin position="178"/>
        <end position="200"/>
    </location>
</feature>
<dbReference type="GO" id="GO:0009252">
    <property type="term" value="P:peptidoglycan biosynthetic process"/>
    <property type="evidence" value="ECO:0007669"/>
    <property type="project" value="UniProtKB-UniRule"/>
</dbReference>
<dbReference type="InterPro" id="IPR004268">
    <property type="entry name" value="MurJ"/>
</dbReference>
<protein>
    <recommendedName>
        <fullName evidence="10">Probable lipid II flippase MurJ</fullName>
    </recommendedName>
</protein>
<keyword evidence="6 10" id="KW-1133">Transmembrane helix</keyword>
<dbReference type="AlphaFoldDB" id="A0A939IIF9"/>
<keyword evidence="13" id="KW-1185">Reference proteome</keyword>
<evidence type="ECO:0000256" key="10">
    <source>
        <dbReference type="HAMAP-Rule" id="MF_02078"/>
    </source>
</evidence>
<reference evidence="12" key="1">
    <citation type="submission" date="2021-02" db="EMBL/GenBank/DDBJ databases">
        <title>PHA producing bacteria isolated from coastal sediment in Guangdong, Shenzhen.</title>
        <authorList>
            <person name="Zheng W."/>
            <person name="Yu S."/>
            <person name="Huang Y."/>
        </authorList>
    </citation>
    <scope>NUCLEOTIDE SEQUENCE</scope>
    <source>
        <strain evidence="12">TN14-10</strain>
    </source>
</reference>
<keyword evidence="3 10" id="KW-0812">Transmembrane</keyword>
<feature type="transmembrane region" description="Helical" evidence="10">
    <location>
        <begin position="331"/>
        <end position="354"/>
    </location>
</feature>
<feature type="transmembrane region" description="Helical" evidence="10">
    <location>
        <begin position="501"/>
        <end position="523"/>
    </location>
</feature>
<name>A0A939IIF9_9GAMM</name>
<feature type="transmembrane region" description="Helical" evidence="10">
    <location>
        <begin position="405"/>
        <end position="426"/>
    </location>
</feature>
<evidence type="ECO:0000256" key="4">
    <source>
        <dbReference type="ARBA" id="ARBA00022960"/>
    </source>
</evidence>
<dbReference type="Pfam" id="PF03023">
    <property type="entry name" value="MurJ"/>
    <property type="match status" value="1"/>
</dbReference>
<dbReference type="PANTHER" id="PTHR47019:SF1">
    <property type="entry name" value="LIPID II FLIPPASE MURJ"/>
    <property type="match status" value="1"/>
</dbReference>
<evidence type="ECO:0000256" key="1">
    <source>
        <dbReference type="ARBA" id="ARBA00004651"/>
    </source>
</evidence>
<evidence type="ECO:0000256" key="7">
    <source>
        <dbReference type="ARBA" id="ARBA00023136"/>
    </source>
</evidence>
<feature type="transmembrane region" description="Helical" evidence="10">
    <location>
        <begin position="291"/>
        <end position="310"/>
    </location>
</feature>
<dbReference type="HAMAP" id="MF_02078">
    <property type="entry name" value="MurJ_MviN"/>
    <property type="match status" value="1"/>
</dbReference>
<keyword evidence="7 10" id="KW-0472">Membrane</keyword>
<feature type="transmembrane region" description="Helical" evidence="10">
    <location>
        <begin position="206"/>
        <end position="228"/>
    </location>
</feature>
<dbReference type="GO" id="GO:0015648">
    <property type="term" value="F:lipid-linked peptidoglycan transporter activity"/>
    <property type="evidence" value="ECO:0007669"/>
    <property type="project" value="UniProtKB-UniRule"/>
</dbReference>
<evidence type="ECO:0000256" key="2">
    <source>
        <dbReference type="ARBA" id="ARBA00022475"/>
    </source>
</evidence>
<feature type="transmembrane region" description="Helical" evidence="10">
    <location>
        <begin position="467"/>
        <end position="489"/>
    </location>
</feature>
<dbReference type="RefSeq" id="WP_206558647.1">
    <property type="nucleotide sequence ID" value="NZ_JAFKCZ010000001.1"/>
</dbReference>
<evidence type="ECO:0000256" key="11">
    <source>
        <dbReference type="PIRNR" id="PIRNR002869"/>
    </source>
</evidence>
<feature type="transmembrane region" description="Helical" evidence="10">
    <location>
        <begin position="432"/>
        <end position="453"/>
    </location>
</feature>
<dbReference type="Proteomes" id="UP000664303">
    <property type="component" value="Unassembled WGS sequence"/>
</dbReference>
<feature type="transmembrane region" description="Helical" evidence="10">
    <location>
        <begin position="151"/>
        <end position="171"/>
    </location>
</feature>
<dbReference type="PANTHER" id="PTHR47019">
    <property type="entry name" value="LIPID II FLIPPASE MURJ"/>
    <property type="match status" value="1"/>
</dbReference>
<dbReference type="GO" id="GO:0034204">
    <property type="term" value="P:lipid translocation"/>
    <property type="evidence" value="ECO:0007669"/>
    <property type="project" value="TreeGrafter"/>
</dbReference>
<keyword evidence="10" id="KW-0997">Cell inner membrane</keyword>
<sequence>MSDAPSQQPGPDRSRPRPGLLRSSALVGAMTMLSRVLGLIRDIVIAATVGASAYADAFFVAFKIPNFLRRLFAEGAFAQAFVPVLADYRERGSAAAVRELLNRVAGVLGGTLVMVTAVAVVAAPLVAGLFAPGFVDDPGKFRATTDMVRITFPYLALISMTGLCGAILNSYGRFAVPAFTPVFLNLSLIGAAILAAPHFAEPVYALAWGVMIAGVVQLLFQLPFLYRLDLVPRPVWDTRDAGVRRILKLMVPALFGVSVSQLNLLLDTVLASFLPTGSVSWLYYSDRLAELPLGVFGIAVATVILPSLSAHRAAARSEDFTLTLDWAVRMILLVAVPAAVALVVLAEPILVTLFQYGELGARDVRMASYSLQAYSLGLIAFMLIKVLAPGYYARQDMVTPVKIGIRAMVANMVLNLLFVVPLYIYFNLGHVGLALATSASAWLNAVLLLRGLLREGVFRFQPGWGRFVLRLLVATGLMALVAAVLVPGVDQLQAMTWPLRALWIGLVCAGGGLAYLLAQLALGTRLAQLRTPRASSAVE</sequence>
<feature type="transmembrane region" description="Helical" evidence="10">
    <location>
        <begin position="107"/>
        <end position="131"/>
    </location>
</feature>
<feature type="transmembrane region" description="Helical" evidence="10">
    <location>
        <begin position="374"/>
        <end position="393"/>
    </location>
</feature>
<keyword evidence="5 10" id="KW-0573">Peptidoglycan synthesis</keyword>
<dbReference type="GO" id="GO:0005886">
    <property type="term" value="C:plasma membrane"/>
    <property type="evidence" value="ECO:0007669"/>
    <property type="project" value="UniProtKB-SubCell"/>
</dbReference>
<dbReference type="EMBL" id="JAFKCZ010000001">
    <property type="protein sequence ID" value="MBN7795211.1"/>
    <property type="molecule type" value="Genomic_DNA"/>
</dbReference>
<accession>A0A939IIF9</accession>
<proteinExistence type="inferred from homology"/>
<feature type="transmembrane region" description="Helical" evidence="10">
    <location>
        <begin position="43"/>
        <end position="62"/>
    </location>
</feature>
<comment type="similarity">
    <text evidence="9 10 11">Belongs to the MurJ/MviN family.</text>
</comment>
<keyword evidence="10 11" id="KW-0961">Cell wall biogenesis/degradation</keyword>
<dbReference type="CDD" id="cd13123">
    <property type="entry name" value="MATE_MurJ_like"/>
    <property type="match status" value="1"/>
</dbReference>
<evidence type="ECO:0000256" key="3">
    <source>
        <dbReference type="ARBA" id="ARBA00022692"/>
    </source>
</evidence>
<evidence type="ECO:0000313" key="13">
    <source>
        <dbReference type="Proteomes" id="UP000664303"/>
    </source>
</evidence>
<comment type="function">
    <text evidence="8 10 11">Involved in peptidoglycan biosynthesis. Transports lipid-linked peptidoglycan precursors from the inner to the outer leaflet of the cytoplasmic membrane.</text>
</comment>
<keyword evidence="2 10" id="KW-1003">Cell membrane</keyword>
<comment type="caution">
    <text evidence="12">The sequence shown here is derived from an EMBL/GenBank/DDBJ whole genome shotgun (WGS) entry which is preliminary data.</text>
</comment>
<evidence type="ECO:0000256" key="6">
    <source>
        <dbReference type="ARBA" id="ARBA00022989"/>
    </source>
</evidence>
<keyword evidence="10 11" id="KW-0813">Transport</keyword>
<comment type="subcellular location">
    <subcellularLocation>
        <location evidence="10">Cell inner membrane</location>
        <topology evidence="10">Multi-pass membrane protein</topology>
    </subcellularLocation>
    <subcellularLocation>
        <location evidence="1">Cell membrane</location>
        <topology evidence="1">Multi-pass membrane protein</topology>
    </subcellularLocation>
</comment>
<comment type="pathway">
    <text evidence="10">Cell wall biogenesis; peptidoglycan biosynthesis.</text>
</comment>